<evidence type="ECO:0000256" key="1">
    <source>
        <dbReference type="ARBA" id="ARBA00004613"/>
    </source>
</evidence>
<dbReference type="Gene3D" id="2.60.120.40">
    <property type="match status" value="1"/>
</dbReference>
<dbReference type="GO" id="GO:0099558">
    <property type="term" value="P:maintenance of synapse structure"/>
    <property type="evidence" value="ECO:0007669"/>
    <property type="project" value="TreeGrafter"/>
</dbReference>
<evidence type="ECO:0000256" key="2">
    <source>
        <dbReference type="ARBA" id="ARBA00022525"/>
    </source>
</evidence>
<name>A0AAD8CE84_ACIOX</name>
<keyword evidence="3 4" id="KW-0732">Signal</keyword>
<protein>
    <submittedName>
        <fullName evidence="6">Cerebellin-1-like</fullName>
    </submittedName>
</protein>
<dbReference type="InterPro" id="IPR001073">
    <property type="entry name" value="C1q_dom"/>
</dbReference>
<dbReference type="PANTHER" id="PTHR22923">
    <property type="entry name" value="CEREBELLIN-RELATED"/>
    <property type="match status" value="1"/>
</dbReference>
<evidence type="ECO:0000256" key="3">
    <source>
        <dbReference type="ARBA" id="ARBA00022729"/>
    </source>
</evidence>
<dbReference type="PRINTS" id="PR00007">
    <property type="entry name" value="COMPLEMNTC1Q"/>
</dbReference>
<accession>A0AAD8CE84</accession>
<dbReference type="InterPro" id="IPR008983">
    <property type="entry name" value="Tumour_necrosis_fac-like_dom"/>
</dbReference>
<comment type="subcellular location">
    <subcellularLocation>
        <location evidence="1">Secreted</location>
    </subcellularLocation>
</comment>
<evidence type="ECO:0000313" key="6">
    <source>
        <dbReference type="EMBL" id="KAK1135347.1"/>
    </source>
</evidence>
<dbReference type="Pfam" id="PF00386">
    <property type="entry name" value="C1q"/>
    <property type="match status" value="1"/>
</dbReference>
<evidence type="ECO:0000256" key="4">
    <source>
        <dbReference type="SAM" id="SignalP"/>
    </source>
</evidence>
<dbReference type="Proteomes" id="UP001230051">
    <property type="component" value="Unassembled WGS sequence"/>
</dbReference>
<evidence type="ECO:0000313" key="7">
    <source>
        <dbReference type="Proteomes" id="UP001230051"/>
    </source>
</evidence>
<feature type="domain" description="C1q" evidence="5">
    <location>
        <begin position="81"/>
        <end position="226"/>
    </location>
</feature>
<dbReference type="GO" id="GO:0005576">
    <property type="term" value="C:extracellular region"/>
    <property type="evidence" value="ECO:0007669"/>
    <property type="project" value="UniProtKB-SubCell"/>
</dbReference>
<dbReference type="InterPro" id="IPR050822">
    <property type="entry name" value="Cerebellin_Synaptic_Org"/>
</dbReference>
<comment type="caution">
    <text evidence="6">The sequence shown here is derived from an EMBL/GenBank/DDBJ whole genome shotgun (WGS) entry which is preliminary data.</text>
</comment>
<proteinExistence type="predicted"/>
<dbReference type="PROSITE" id="PS50871">
    <property type="entry name" value="C1Q"/>
    <property type="match status" value="1"/>
</dbReference>
<dbReference type="SUPFAM" id="SSF49842">
    <property type="entry name" value="TNF-like"/>
    <property type="match status" value="1"/>
</dbReference>
<sequence length="226" mass="24810">MKGILILFLLCSMVGSFLAQDYEWGGSEAGQANKDICVTDSASCGCCLMQQRMQRLEWIFNHTMDQLRKDLDQASKRLNDLRASHTAFSAALSTRTECMGPFRDNSTLIYKKVFVNQGGAYSEQTGVFMAPRSGVYSFSVTVFSDAGAPGARLSIFALLQRNGQDLAGVHDDNYDDQEDSATQSLALQLQAGEQLSVRLVAGRVVCDDVSHYNTFSGFLVFPTDLP</sequence>
<dbReference type="PANTHER" id="PTHR22923:SF103">
    <property type="entry name" value="CEREBELLIN 20-RELATED"/>
    <property type="match status" value="1"/>
</dbReference>
<dbReference type="EMBL" id="JAGXEW010000784">
    <property type="protein sequence ID" value="KAK1135347.1"/>
    <property type="molecule type" value="Genomic_DNA"/>
</dbReference>
<feature type="chain" id="PRO_5042263407" evidence="4">
    <location>
        <begin position="20"/>
        <end position="226"/>
    </location>
</feature>
<dbReference type="AlphaFoldDB" id="A0AAD8CE84"/>
<dbReference type="GO" id="GO:0045202">
    <property type="term" value="C:synapse"/>
    <property type="evidence" value="ECO:0007669"/>
    <property type="project" value="TreeGrafter"/>
</dbReference>
<gene>
    <name evidence="6" type="primary">C1QL4</name>
    <name evidence="6" type="ORF">AOXY_G38161</name>
</gene>
<reference evidence="6" key="1">
    <citation type="submission" date="2022-02" db="EMBL/GenBank/DDBJ databases">
        <title>Atlantic sturgeon de novo genome assembly.</title>
        <authorList>
            <person name="Stock M."/>
            <person name="Klopp C."/>
            <person name="Guiguen Y."/>
            <person name="Cabau C."/>
            <person name="Parinello H."/>
            <person name="Santidrian Yebra-Pimentel E."/>
            <person name="Kuhl H."/>
            <person name="Dirks R.P."/>
            <person name="Guessner J."/>
            <person name="Wuertz S."/>
            <person name="Du K."/>
            <person name="Schartl M."/>
        </authorList>
    </citation>
    <scope>NUCLEOTIDE SEQUENCE</scope>
    <source>
        <strain evidence="6">STURGEONOMICS-FGT-2020</strain>
        <tissue evidence="6">Whole blood</tissue>
    </source>
</reference>
<dbReference type="SMART" id="SM00110">
    <property type="entry name" value="C1Q"/>
    <property type="match status" value="1"/>
</dbReference>
<keyword evidence="2" id="KW-0964">Secreted</keyword>
<feature type="signal peptide" evidence="4">
    <location>
        <begin position="1"/>
        <end position="19"/>
    </location>
</feature>
<keyword evidence="7" id="KW-1185">Reference proteome</keyword>
<evidence type="ECO:0000259" key="5">
    <source>
        <dbReference type="PROSITE" id="PS50871"/>
    </source>
</evidence>
<organism evidence="6 7">
    <name type="scientific">Acipenser oxyrinchus oxyrinchus</name>
    <dbReference type="NCBI Taxonomy" id="40147"/>
    <lineage>
        <taxon>Eukaryota</taxon>
        <taxon>Metazoa</taxon>
        <taxon>Chordata</taxon>
        <taxon>Craniata</taxon>
        <taxon>Vertebrata</taxon>
        <taxon>Euteleostomi</taxon>
        <taxon>Actinopterygii</taxon>
        <taxon>Chondrostei</taxon>
        <taxon>Acipenseriformes</taxon>
        <taxon>Acipenseridae</taxon>
        <taxon>Acipenser</taxon>
    </lineage>
</organism>